<evidence type="ECO:0000256" key="6">
    <source>
        <dbReference type="ARBA" id="ARBA00023136"/>
    </source>
</evidence>
<dbReference type="GO" id="GO:0016740">
    <property type="term" value="F:transferase activity"/>
    <property type="evidence" value="ECO:0007669"/>
    <property type="project" value="UniProtKB-KW"/>
</dbReference>
<evidence type="ECO:0000256" key="1">
    <source>
        <dbReference type="ARBA" id="ARBA00004141"/>
    </source>
</evidence>
<organism evidence="9 10">
    <name type="scientific">Streptomyces axinellae</name>
    <dbReference type="NCBI Taxonomy" id="552788"/>
    <lineage>
        <taxon>Bacteria</taxon>
        <taxon>Bacillati</taxon>
        <taxon>Actinomycetota</taxon>
        <taxon>Actinomycetes</taxon>
        <taxon>Kitasatosporales</taxon>
        <taxon>Streptomycetaceae</taxon>
        <taxon>Streptomyces</taxon>
    </lineage>
</organism>
<feature type="domain" description="Bacterial sugar transferase" evidence="8">
    <location>
        <begin position="258"/>
        <end position="445"/>
    </location>
</feature>
<proteinExistence type="inferred from homology"/>
<feature type="transmembrane region" description="Helical" evidence="7">
    <location>
        <begin position="264"/>
        <end position="284"/>
    </location>
</feature>
<evidence type="ECO:0000313" key="10">
    <source>
        <dbReference type="Proteomes" id="UP001501447"/>
    </source>
</evidence>
<evidence type="ECO:0000256" key="7">
    <source>
        <dbReference type="SAM" id="Phobius"/>
    </source>
</evidence>
<evidence type="ECO:0000256" key="5">
    <source>
        <dbReference type="ARBA" id="ARBA00022989"/>
    </source>
</evidence>
<dbReference type="Proteomes" id="UP001501447">
    <property type="component" value="Unassembled WGS sequence"/>
</dbReference>
<keyword evidence="5 7" id="KW-1133">Transmembrane helix</keyword>
<accession>A0ABN3PQT8</accession>
<dbReference type="NCBIfam" id="TIGR03025">
    <property type="entry name" value="EPS_sugtrans"/>
    <property type="match status" value="1"/>
</dbReference>
<evidence type="ECO:0000256" key="2">
    <source>
        <dbReference type="ARBA" id="ARBA00006464"/>
    </source>
</evidence>
<evidence type="ECO:0000259" key="8">
    <source>
        <dbReference type="Pfam" id="PF02397"/>
    </source>
</evidence>
<gene>
    <name evidence="9" type="ORF">GCM10009863_04750</name>
</gene>
<dbReference type="PANTHER" id="PTHR30576">
    <property type="entry name" value="COLANIC BIOSYNTHESIS UDP-GLUCOSE LIPID CARRIER TRANSFERASE"/>
    <property type="match status" value="1"/>
</dbReference>
<evidence type="ECO:0000256" key="4">
    <source>
        <dbReference type="ARBA" id="ARBA00022692"/>
    </source>
</evidence>
<evidence type="ECO:0000313" key="9">
    <source>
        <dbReference type="EMBL" id="GAA2594672.1"/>
    </source>
</evidence>
<evidence type="ECO:0000256" key="3">
    <source>
        <dbReference type="ARBA" id="ARBA00022679"/>
    </source>
</evidence>
<comment type="subcellular location">
    <subcellularLocation>
        <location evidence="1">Membrane</location>
        <topology evidence="1">Multi-pass membrane protein</topology>
    </subcellularLocation>
</comment>
<reference evidence="9 10" key="1">
    <citation type="journal article" date="2019" name="Int. J. Syst. Evol. Microbiol.">
        <title>The Global Catalogue of Microorganisms (GCM) 10K type strain sequencing project: providing services to taxonomists for standard genome sequencing and annotation.</title>
        <authorList>
            <consortium name="The Broad Institute Genomics Platform"/>
            <consortium name="The Broad Institute Genome Sequencing Center for Infectious Disease"/>
            <person name="Wu L."/>
            <person name="Ma J."/>
        </authorList>
    </citation>
    <scope>NUCLEOTIDE SEQUENCE [LARGE SCALE GENOMIC DNA]</scope>
    <source>
        <strain evidence="9 10">JCM 16373</strain>
    </source>
</reference>
<dbReference type="InterPro" id="IPR017475">
    <property type="entry name" value="EPS_sugar_tfrase"/>
</dbReference>
<keyword evidence="6 7" id="KW-0472">Membrane</keyword>
<dbReference type="Pfam" id="PF02397">
    <property type="entry name" value="Bac_transf"/>
    <property type="match status" value="1"/>
</dbReference>
<name>A0ABN3PQT8_9ACTN</name>
<sequence>MADTAGATVPVAFVFQQAGQPHVVTATAAVCVAWLCVLTGHQRYGLRFLGESRGLVTTLHDWLTLVGLLAVVRVLSSESSPPAVALLAVTPAPVLTALCRSLTHRHLKAQRRQARAVHRALVVGEARAVDRVVEQLASRTDHPYVVIGAVPVGESVPRSGIPEAGQLAGADRGDDGQAVLAAARRHGAETVLVAPGSLLYGERLRALSWTVHDAGLPLVIASGLADVALRRVRPSTAAGLHLLHVDPPVRRGPQLLLKSALDRAGAALGLALLAPLFVLLALAVRLDSDGPALYRQTRVGHRGEHFTMWKFRSMAVDADRLRPHLTSANDMDGPLFKMRADPRVTRLGRLLRRTSLDELPQLVNVLRGEMSLVGPRPPLPDEVSTYEGPALRRLLVKPGLTGPWQVSGRSDLSWDESLALDLRYADNWSLTTDLGLLARTFRAVVDGRGAY</sequence>
<keyword evidence="3 9" id="KW-0808">Transferase</keyword>
<dbReference type="EMBL" id="BAAARJ010000002">
    <property type="protein sequence ID" value="GAA2594672.1"/>
    <property type="molecule type" value="Genomic_DNA"/>
</dbReference>
<dbReference type="RefSeq" id="WP_344561644.1">
    <property type="nucleotide sequence ID" value="NZ_BAAARJ010000002.1"/>
</dbReference>
<keyword evidence="4 7" id="KW-0812">Transmembrane</keyword>
<dbReference type="PANTHER" id="PTHR30576:SF10">
    <property type="entry name" value="SLL5057 PROTEIN"/>
    <property type="match status" value="1"/>
</dbReference>
<keyword evidence="10" id="KW-1185">Reference proteome</keyword>
<protein>
    <submittedName>
        <fullName evidence="9">Sugar transferase</fullName>
    </submittedName>
</protein>
<dbReference type="InterPro" id="IPR003362">
    <property type="entry name" value="Bact_transf"/>
</dbReference>
<comment type="similarity">
    <text evidence="2">Belongs to the bacterial sugar transferase family.</text>
</comment>
<comment type="caution">
    <text evidence="9">The sequence shown here is derived from an EMBL/GenBank/DDBJ whole genome shotgun (WGS) entry which is preliminary data.</text>
</comment>